<sequence length="380" mass="43871">MKIAFLSTFALDANISLIHALRKKSDVYFFTEALYEIYNFLDKKKLTKAISKGTEVDQLECFRDLIDLDKTFVIKGTRNANVIKKLFISYQIHQYLKKINPDVIIIDNSMLTYFVSTLAFRKKMLLVVHDPFLHSGENFFIDRYLRKIHFGLIRQKMLLNENQKNEFIAHYNYSPKDIHTSFLSVYDFLNYCKTNKPVDSGNFNILFFGRISPYKGIKFLLDAFVDILSTKKYPNITLTIAGSGNFDFEIEHYRQYPEIKILNEYIYPENLADLIFNSSVVVCPYIDATQSGVVMSAYAFKKPVIATNVGGLPEMVKDQSTGIIIEPKNSEAITNAILELYNNSYLLEIMSQNIEKLYFSGEKSWASSADRFIEALKNIK</sequence>
<dbReference type="CDD" id="cd03801">
    <property type="entry name" value="GT4_PimA-like"/>
    <property type="match status" value="1"/>
</dbReference>
<reference evidence="3" key="1">
    <citation type="submission" date="2016-10" db="EMBL/GenBank/DDBJ databases">
        <authorList>
            <person name="Varghese N."/>
            <person name="Submissions S."/>
        </authorList>
    </citation>
    <scope>NUCLEOTIDE SEQUENCE [LARGE SCALE GENOMIC DNA]</scope>
    <source>
        <strain evidence="3">DSM 19684</strain>
    </source>
</reference>
<dbReference type="PANTHER" id="PTHR46401">
    <property type="entry name" value="GLYCOSYLTRANSFERASE WBBK-RELATED"/>
    <property type="match status" value="1"/>
</dbReference>
<dbReference type="GO" id="GO:0016757">
    <property type="term" value="F:glycosyltransferase activity"/>
    <property type="evidence" value="ECO:0007669"/>
    <property type="project" value="TreeGrafter"/>
</dbReference>
<gene>
    <name evidence="2" type="ORF">SAMN05421825_1850</name>
</gene>
<keyword evidence="1 2" id="KW-0808">Transferase</keyword>
<name>A0A1G7MZ43_9FLAO</name>
<dbReference type="OrthoDB" id="9771846at2"/>
<proteinExistence type="predicted"/>
<dbReference type="EMBL" id="FNBH01000002">
    <property type="protein sequence ID" value="SDF66982.1"/>
    <property type="molecule type" value="Genomic_DNA"/>
</dbReference>
<dbReference type="AlphaFoldDB" id="A0A1G7MZ43"/>
<dbReference type="Gene3D" id="3.40.50.2000">
    <property type="entry name" value="Glycogen Phosphorylase B"/>
    <property type="match status" value="2"/>
</dbReference>
<dbReference type="Proteomes" id="UP000199203">
    <property type="component" value="Unassembled WGS sequence"/>
</dbReference>
<dbReference type="SUPFAM" id="SSF53756">
    <property type="entry name" value="UDP-Glycosyltransferase/glycogen phosphorylase"/>
    <property type="match status" value="1"/>
</dbReference>
<dbReference type="Pfam" id="PF13692">
    <property type="entry name" value="Glyco_trans_1_4"/>
    <property type="match status" value="1"/>
</dbReference>
<keyword evidence="3" id="KW-1185">Reference proteome</keyword>
<organism evidence="2 3">
    <name type="scientific">Epilithonimonas hungarica</name>
    <dbReference type="NCBI Taxonomy" id="454006"/>
    <lineage>
        <taxon>Bacteria</taxon>
        <taxon>Pseudomonadati</taxon>
        <taxon>Bacteroidota</taxon>
        <taxon>Flavobacteriia</taxon>
        <taxon>Flavobacteriales</taxon>
        <taxon>Weeksellaceae</taxon>
        <taxon>Chryseobacterium group</taxon>
        <taxon>Epilithonimonas</taxon>
    </lineage>
</organism>
<evidence type="ECO:0000313" key="2">
    <source>
        <dbReference type="EMBL" id="SDF66982.1"/>
    </source>
</evidence>
<dbReference type="GO" id="GO:0009103">
    <property type="term" value="P:lipopolysaccharide biosynthetic process"/>
    <property type="evidence" value="ECO:0007669"/>
    <property type="project" value="TreeGrafter"/>
</dbReference>
<dbReference type="STRING" id="454006.SAMN05421825_1850"/>
<protein>
    <submittedName>
        <fullName evidence="2">Glycosyl transferases group 1</fullName>
    </submittedName>
</protein>
<evidence type="ECO:0000256" key="1">
    <source>
        <dbReference type="ARBA" id="ARBA00022679"/>
    </source>
</evidence>
<accession>A0A1G7MZ43</accession>
<dbReference type="RefSeq" id="WP_089873196.1">
    <property type="nucleotide sequence ID" value="NZ_FNBH01000002.1"/>
</dbReference>
<dbReference type="PANTHER" id="PTHR46401:SF2">
    <property type="entry name" value="GLYCOSYLTRANSFERASE WBBK-RELATED"/>
    <property type="match status" value="1"/>
</dbReference>
<evidence type="ECO:0000313" key="3">
    <source>
        <dbReference type="Proteomes" id="UP000199203"/>
    </source>
</evidence>